<dbReference type="KEGG" id="loa:LOAG_00174"/>
<dbReference type="EMBL" id="JH712081">
    <property type="protein sequence ID" value="EFO28317.2"/>
    <property type="molecule type" value="Genomic_DNA"/>
</dbReference>
<organism evidence="3 4">
    <name type="scientific">Loa loa</name>
    <name type="common">Eye worm</name>
    <name type="synonym">Filaria loa</name>
    <dbReference type="NCBI Taxonomy" id="7209"/>
    <lineage>
        <taxon>Eukaryota</taxon>
        <taxon>Metazoa</taxon>
        <taxon>Ecdysozoa</taxon>
        <taxon>Nematoda</taxon>
        <taxon>Chromadorea</taxon>
        <taxon>Rhabditida</taxon>
        <taxon>Spirurina</taxon>
        <taxon>Spiruromorpha</taxon>
        <taxon>Filarioidea</taxon>
        <taxon>Onchocercidae</taxon>
        <taxon>Loa</taxon>
    </lineage>
</organism>
<feature type="chain" id="PRO_5010202417" evidence="1">
    <location>
        <begin position="23"/>
        <end position="176"/>
    </location>
</feature>
<dbReference type="OMA" id="MNTVEDG"/>
<dbReference type="RefSeq" id="XP_003135762.2">
    <property type="nucleotide sequence ID" value="XM_003135714.2"/>
</dbReference>
<keyword evidence="1" id="KW-0732">Signal</keyword>
<evidence type="ECO:0000313" key="2">
    <source>
        <dbReference type="EMBL" id="EFO28317.2"/>
    </source>
</evidence>
<keyword evidence="3" id="KW-1185">Reference proteome</keyword>
<protein>
    <submittedName>
        <fullName evidence="2 4">Uncharacterized protein</fullName>
    </submittedName>
</protein>
<reference evidence="4" key="2">
    <citation type="submission" date="2016-11" db="UniProtKB">
        <authorList>
            <consortium name="WormBaseParasite"/>
        </authorList>
    </citation>
    <scope>IDENTIFICATION</scope>
</reference>
<gene>
    <name evidence="2 4" type="ORF">LOAG_00174</name>
</gene>
<dbReference type="Proteomes" id="UP000095285">
    <property type="component" value="Unassembled WGS sequence"/>
</dbReference>
<proteinExistence type="predicted"/>
<dbReference type="CTD" id="9937542"/>
<evidence type="ECO:0000313" key="4">
    <source>
        <dbReference type="WBParaSite" id="EN70_3962"/>
    </source>
</evidence>
<name>A0A1I7VLQ7_LOALO</name>
<reference evidence="2 3" key="1">
    <citation type="submission" date="2012-04" db="EMBL/GenBank/DDBJ databases">
        <title>The Genome Sequence of Loa loa.</title>
        <authorList>
            <consortium name="The Broad Institute Genome Sequencing Platform"/>
            <consortium name="Broad Institute Genome Sequencing Center for Infectious Disease"/>
            <person name="Nutman T.B."/>
            <person name="Fink D.L."/>
            <person name="Russ C."/>
            <person name="Young S."/>
            <person name="Zeng Q."/>
            <person name="Gargeya S."/>
            <person name="Alvarado L."/>
            <person name="Berlin A."/>
            <person name="Chapman S.B."/>
            <person name="Chen Z."/>
            <person name="Freedman E."/>
            <person name="Gellesch M."/>
            <person name="Goldberg J."/>
            <person name="Griggs A."/>
            <person name="Gujja S."/>
            <person name="Heilman E.R."/>
            <person name="Heiman D."/>
            <person name="Howarth C."/>
            <person name="Mehta T."/>
            <person name="Neiman D."/>
            <person name="Pearson M."/>
            <person name="Roberts A."/>
            <person name="Saif S."/>
            <person name="Shea T."/>
            <person name="Shenoy N."/>
            <person name="Sisk P."/>
            <person name="Stolte C."/>
            <person name="Sykes S."/>
            <person name="White J."/>
            <person name="Yandava C."/>
            <person name="Haas B."/>
            <person name="Henn M.R."/>
            <person name="Nusbaum C."/>
            <person name="Birren B."/>
        </authorList>
    </citation>
    <scope>NUCLEOTIDE SEQUENCE [LARGE SCALE GENOMIC DNA]</scope>
</reference>
<feature type="signal peptide" evidence="1">
    <location>
        <begin position="1"/>
        <end position="22"/>
    </location>
</feature>
<accession>A0A1S0UC30</accession>
<dbReference type="InParanoid" id="A0A1I7VLQ7"/>
<dbReference type="GeneID" id="9937542"/>
<accession>A0A1I7VLQ7</accession>
<dbReference type="OrthoDB" id="10566432at2759"/>
<evidence type="ECO:0000256" key="1">
    <source>
        <dbReference type="SAM" id="SignalP"/>
    </source>
</evidence>
<dbReference type="AlphaFoldDB" id="A0A1I7VLQ7"/>
<evidence type="ECO:0000313" key="3">
    <source>
        <dbReference type="Proteomes" id="UP000095285"/>
    </source>
</evidence>
<dbReference type="WBParaSite" id="EN70_3962">
    <property type="protein sequence ID" value="EN70_3962"/>
    <property type="gene ID" value="EN70_3962"/>
</dbReference>
<sequence length="176" mass="18945">MCGFRIPVLVAMVLLSAVVVKTENTGGEIEEKSIKKSLKTKNATSLIDKVEEGRVEGTGPTKIRTTDKEEVDAADVADTGEMNARKMQETVTGEVKTTNTGETGAIGEQKAGTQEAVSGVADDDDLFTLEHLGLEIPVKSAVETLNMDVLKQMLLKKLTAKFGKYAKSKGRKKRTS</sequence>